<organism evidence="7 8">
    <name type="scientific">Butyribacter intestini</name>
    <dbReference type="NCBI Taxonomy" id="1703332"/>
    <lineage>
        <taxon>Bacteria</taxon>
        <taxon>Bacillati</taxon>
        <taxon>Bacillota</taxon>
        <taxon>Clostridia</taxon>
        <taxon>Lachnospirales</taxon>
        <taxon>Lachnospiraceae</taxon>
        <taxon>Butyribacter</taxon>
    </lineage>
</organism>
<accession>A0AAW3JVP2</accession>
<dbReference type="SUPFAM" id="SSF55620">
    <property type="entry name" value="Tetrahydrobiopterin biosynthesis enzymes-like"/>
    <property type="match status" value="1"/>
</dbReference>
<dbReference type="Gene3D" id="3.30.479.10">
    <property type="entry name" value="6-pyruvoyl tetrahydropterin synthase/QueD"/>
    <property type="match status" value="1"/>
</dbReference>
<dbReference type="InterPro" id="IPR038418">
    <property type="entry name" value="6-PTP_synth/QueD_sf"/>
</dbReference>
<evidence type="ECO:0000313" key="7">
    <source>
        <dbReference type="EMBL" id="KQC86148.1"/>
    </source>
</evidence>
<comment type="catalytic activity">
    <reaction evidence="6">
        <text>7,8-dihydroneopterin 3'-triphosphate + H2O = 6-carboxy-5,6,7,8-tetrahydropterin + triphosphate + acetaldehyde + 2 H(+)</text>
        <dbReference type="Rhea" id="RHEA:27966"/>
        <dbReference type="ChEBI" id="CHEBI:15343"/>
        <dbReference type="ChEBI" id="CHEBI:15377"/>
        <dbReference type="ChEBI" id="CHEBI:15378"/>
        <dbReference type="ChEBI" id="CHEBI:18036"/>
        <dbReference type="ChEBI" id="CHEBI:58462"/>
        <dbReference type="ChEBI" id="CHEBI:61032"/>
        <dbReference type="EC" id="4.1.2.50"/>
    </reaction>
</comment>
<dbReference type="AlphaFoldDB" id="A0AAW3JVP2"/>
<evidence type="ECO:0000313" key="8">
    <source>
        <dbReference type="Proteomes" id="UP000050833"/>
    </source>
</evidence>
<evidence type="ECO:0000256" key="6">
    <source>
        <dbReference type="ARBA" id="ARBA00048807"/>
    </source>
</evidence>
<dbReference type="Proteomes" id="UP000050833">
    <property type="component" value="Unassembled WGS sequence"/>
</dbReference>
<name>A0AAW3JVP2_9FIRM</name>
<evidence type="ECO:0000256" key="3">
    <source>
        <dbReference type="ARBA" id="ARBA00012982"/>
    </source>
</evidence>
<protein>
    <recommendedName>
        <fullName evidence="4">6-carboxy-5,6,7,8-tetrahydropterin synthase</fullName>
        <ecNumber evidence="3">4.1.2.50</ecNumber>
    </recommendedName>
    <alternativeName>
        <fullName evidence="5">Queuosine biosynthesis protein QueD</fullName>
    </alternativeName>
</protein>
<evidence type="ECO:0000256" key="5">
    <source>
        <dbReference type="ARBA" id="ARBA00031449"/>
    </source>
</evidence>
<evidence type="ECO:0000256" key="4">
    <source>
        <dbReference type="ARBA" id="ARBA00018141"/>
    </source>
</evidence>
<dbReference type="InterPro" id="IPR007115">
    <property type="entry name" value="6-PTP_synth/QueD"/>
</dbReference>
<proteinExistence type="inferred from homology"/>
<dbReference type="Pfam" id="PF01242">
    <property type="entry name" value="PTPS"/>
    <property type="match status" value="1"/>
</dbReference>
<gene>
    <name evidence="7" type="ORF">APZ18_02845</name>
</gene>
<dbReference type="EC" id="4.1.2.50" evidence="3"/>
<dbReference type="InterPro" id="IPR017543">
    <property type="entry name" value="6-PTP_synth-rel_bac"/>
</dbReference>
<comment type="similarity">
    <text evidence="2">Belongs to the PTPS family. QueD subfamily.</text>
</comment>
<dbReference type="NCBIfam" id="TIGR03112">
    <property type="entry name" value="6_pyr_pter_rel"/>
    <property type="match status" value="1"/>
</dbReference>
<evidence type="ECO:0000256" key="2">
    <source>
        <dbReference type="ARBA" id="ARBA00008900"/>
    </source>
</evidence>
<sequence length="153" mass="18181">MATRLYREYKFKFYLNANHYIIINGKNGQTHPHTWEFVFYIMKSEGEFVLFNKFEKAIEEYLEKFQGRVMNEIPPFDTMVPTLENISDYFCDEIRSIITKLGGELAFMESSETPTRSYIIDLRDGLDFKENMSKLTEKQVDEVMENIIDNILE</sequence>
<dbReference type="EMBL" id="LLKB01000001">
    <property type="protein sequence ID" value="KQC86148.1"/>
    <property type="molecule type" value="Genomic_DNA"/>
</dbReference>
<reference evidence="7 8" key="1">
    <citation type="submission" date="2015-10" db="EMBL/GenBank/DDBJ databases">
        <title>Butyribacter intestini gen. nov., sp. nov., a butyric acid-producing bacterium of the family Lachnospiraceae isolated from the human faeces.</title>
        <authorList>
            <person name="Zou Y."/>
            <person name="Xue W."/>
            <person name="Luo G."/>
            <person name="Lv M."/>
        </authorList>
    </citation>
    <scope>NUCLEOTIDE SEQUENCE [LARGE SCALE GENOMIC DNA]</scope>
    <source>
        <strain evidence="7 8">TF01-11</strain>
    </source>
</reference>
<comment type="caution">
    <text evidence="7">The sequence shown here is derived from an EMBL/GenBank/DDBJ whole genome shotgun (WGS) entry which is preliminary data.</text>
</comment>
<dbReference type="RefSeq" id="WP_055941413.1">
    <property type="nucleotide sequence ID" value="NZ_JAQDCV010000008.1"/>
</dbReference>
<dbReference type="GO" id="GO:0070497">
    <property type="term" value="F:6-carboxytetrahydropterin synthase activity"/>
    <property type="evidence" value="ECO:0007669"/>
    <property type="project" value="UniProtKB-EC"/>
</dbReference>
<comment type="pathway">
    <text evidence="1">Purine metabolism; 7-cyano-7-deazaguanine biosynthesis.</text>
</comment>
<keyword evidence="8" id="KW-1185">Reference proteome</keyword>
<evidence type="ECO:0000256" key="1">
    <source>
        <dbReference type="ARBA" id="ARBA00005061"/>
    </source>
</evidence>